<dbReference type="Gene3D" id="4.10.1130.20">
    <property type="match status" value="1"/>
</dbReference>
<keyword evidence="3" id="KW-0862">Zinc</keyword>
<keyword evidence="1" id="KW-0479">Metal-binding</keyword>
<dbReference type="Proteomes" id="UP000028837">
    <property type="component" value="Unassembled WGS sequence"/>
</dbReference>
<evidence type="ECO:0000259" key="4">
    <source>
        <dbReference type="Pfam" id="PF04968"/>
    </source>
</evidence>
<name>A0A086JK84_TOXGO</name>
<protein>
    <submittedName>
        <fullName evidence="5">CHORD protein</fullName>
    </submittedName>
</protein>
<reference evidence="5 6" key="1">
    <citation type="submission" date="2014-02" db="EMBL/GenBank/DDBJ databases">
        <authorList>
            <person name="Sibley D."/>
            <person name="Venepally P."/>
            <person name="Karamycheva S."/>
            <person name="Hadjithomas M."/>
            <person name="Khan A."/>
            <person name="Brunk B."/>
            <person name="Roos D."/>
            <person name="Caler E."/>
            <person name="Lorenzi H."/>
        </authorList>
    </citation>
    <scope>NUCLEOTIDE SEQUENCE [LARGE SCALE GENOMIC DNA]</scope>
    <source>
        <strain evidence="5 6">GAB2-2007-GAL-DOM2</strain>
    </source>
</reference>
<dbReference type="InterPro" id="IPR007051">
    <property type="entry name" value="CHORD_dom"/>
</dbReference>
<evidence type="ECO:0000313" key="6">
    <source>
        <dbReference type="Proteomes" id="UP000028837"/>
    </source>
</evidence>
<dbReference type="VEuPathDB" id="ToxoDB:TGDOM2_320040A"/>
<dbReference type="GO" id="GO:0046872">
    <property type="term" value="F:metal ion binding"/>
    <property type="evidence" value="ECO:0007669"/>
    <property type="project" value="UniProtKB-KW"/>
</dbReference>
<accession>A0A086JK84</accession>
<dbReference type="EMBL" id="AHZU02001417">
    <property type="protein sequence ID" value="KFG32552.1"/>
    <property type="molecule type" value="Genomic_DNA"/>
</dbReference>
<sequence length="28" mass="3165">MQKKCTRPGCGKSYKETENEEGSCVYHA</sequence>
<proteinExistence type="predicted"/>
<dbReference type="Pfam" id="PF04968">
    <property type="entry name" value="CHORD"/>
    <property type="match status" value="1"/>
</dbReference>
<feature type="non-terminal residue" evidence="5">
    <location>
        <position position="28"/>
    </location>
</feature>
<comment type="caution">
    <text evidence="5">The sequence shown here is derived from an EMBL/GenBank/DDBJ whole genome shotgun (WGS) entry which is preliminary data.</text>
</comment>
<evidence type="ECO:0000256" key="3">
    <source>
        <dbReference type="ARBA" id="ARBA00022833"/>
    </source>
</evidence>
<dbReference type="AlphaFoldDB" id="A0A086JK84"/>
<feature type="domain" description="CHORD" evidence="4">
    <location>
        <begin position="4"/>
        <end position="28"/>
    </location>
</feature>
<organism evidence="5 6">
    <name type="scientific">Toxoplasma gondii GAB2-2007-GAL-DOM2</name>
    <dbReference type="NCBI Taxonomy" id="1130820"/>
    <lineage>
        <taxon>Eukaryota</taxon>
        <taxon>Sar</taxon>
        <taxon>Alveolata</taxon>
        <taxon>Apicomplexa</taxon>
        <taxon>Conoidasida</taxon>
        <taxon>Coccidia</taxon>
        <taxon>Eucoccidiorida</taxon>
        <taxon>Eimeriorina</taxon>
        <taxon>Sarcocystidae</taxon>
        <taxon>Toxoplasma</taxon>
    </lineage>
</organism>
<evidence type="ECO:0000313" key="5">
    <source>
        <dbReference type="EMBL" id="KFG32552.1"/>
    </source>
</evidence>
<gene>
    <name evidence="5" type="ORF">TGDOM2_320040A</name>
</gene>
<evidence type="ECO:0000256" key="1">
    <source>
        <dbReference type="ARBA" id="ARBA00022723"/>
    </source>
</evidence>
<keyword evidence="2" id="KW-0677">Repeat</keyword>
<evidence type="ECO:0000256" key="2">
    <source>
        <dbReference type="ARBA" id="ARBA00022737"/>
    </source>
</evidence>